<dbReference type="KEGG" id="hjo:AY555_08885"/>
<gene>
    <name evidence="1" type="ORF">AY555_08885</name>
</gene>
<evidence type="ECO:0000313" key="1">
    <source>
        <dbReference type="EMBL" id="AMW35270.1"/>
    </source>
</evidence>
<protein>
    <submittedName>
        <fullName evidence="1">Uncharacterized protein</fullName>
    </submittedName>
</protein>
<accession>A0A143DFG6</accession>
<dbReference type="AlphaFoldDB" id="A0A143DFG6"/>
<dbReference type="STRING" id="1549855.AY555_08885"/>
<proteinExistence type="predicted"/>
<reference evidence="1 2" key="1">
    <citation type="submission" date="2016-02" db="EMBL/GenBank/DDBJ databases">
        <title>Complete Genome of H5569, the type strain of the newly described species Haematospirillium jordaniae.</title>
        <authorList>
            <person name="Nicholson A.C."/>
            <person name="Humrighouse B.W."/>
            <person name="Loparov V."/>
            <person name="McQuiston J.R."/>
        </authorList>
    </citation>
    <scope>NUCLEOTIDE SEQUENCE [LARGE SCALE GENOMIC DNA]</scope>
    <source>
        <strain evidence="1 2">H5569</strain>
    </source>
</reference>
<sequence>MAYGQPASWIERDVQHGNFLSKSIFWRVRSLERCFQRVRQGGLLFAPLLCDIKRTDMNKKVRS</sequence>
<keyword evidence="2" id="KW-1185">Reference proteome</keyword>
<dbReference type="Proteomes" id="UP000076066">
    <property type="component" value="Chromosome"/>
</dbReference>
<name>A0A143DFG6_9PROT</name>
<dbReference type="EMBL" id="CP014525">
    <property type="protein sequence ID" value="AMW35270.1"/>
    <property type="molecule type" value="Genomic_DNA"/>
</dbReference>
<evidence type="ECO:0000313" key="2">
    <source>
        <dbReference type="Proteomes" id="UP000076066"/>
    </source>
</evidence>
<organism evidence="1 2">
    <name type="scientific">Haematospirillum jordaniae</name>
    <dbReference type="NCBI Taxonomy" id="1549855"/>
    <lineage>
        <taxon>Bacteria</taxon>
        <taxon>Pseudomonadati</taxon>
        <taxon>Pseudomonadota</taxon>
        <taxon>Alphaproteobacteria</taxon>
        <taxon>Rhodospirillales</taxon>
        <taxon>Novispirillaceae</taxon>
        <taxon>Haematospirillum</taxon>
    </lineage>
</organism>